<sequence length="120" mass="13108">MKNINWNELTPACYAIANANDVDLGVGGSMVQNNIRHSKAVDIGAENLPVAFRPDWDALGADADLAEENDAFNVWVRKRQANVKALAALWNAKDYQGMVELMENAADPGPINGEKSEDHE</sequence>
<evidence type="ECO:0000313" key="2">
    <source>
        <dbReference type="Proteomes" id="UP000029585"/>
    </source>
</evidence>
<accession>A0A096B174</accession>
<dbReference type="Proteomes" id="UP000029585">
    <property type="component" value="Unassembled WGS sequence"/>
</dbReference>
<dbReference type="HOGENOM" id="CLU_1903040_0_0_9"/>
<organism evidence="1 2">
    <name type="scientific">Flavonifractor plautii 1_3_50AFAA</name>
    <dbReference type="NCBI Taxonomy" id="742738"/>
    <lineage>
        <taxon>Bacteria</taxon>
        <taxon>Bacillati</taxon>
        <taxon>Bacillota</taxon>
        <taxon>Clostridia</taxon>
        <taxon>Eubacteriales</taxon>
        <taxon>Oscillospiraceae</taxon>
        <taxon>Flavonifractor</taxon>
    </lineage>
</organism>
<dbReference type="AlphaFoldDB" id="A0A096B174"/>
<evidence type="ECO:0000313" key="1">
    <source>
        <dbReference type="EMBL" id="KGF52696.1"/>
    </source>
</evidence>
<comment type="caution">
    <text evidence="1">The sequence shown here is derived from an EMBL/GenBank/DDBJ whole genome shotgun (WGS) entry which is preliminary data.</text>
</comment>
<protein>
    <submittedName>
        <fullName evidence="1">Uncharacterized protein</fullName>
    </submittedName>
</protein>
<dbReference type="PATRIC" id="fig|742738.3.peg.4084"/>
<dbReference type="RefSeq" id="WP_044943498.1">
    <property type="nucleotide sequence ID" value="NZ_KN174169.1"/>
</dbReference>
<name>A0A096B174_FLAPL</name>
<reference evidence="1 2" key="1">
    <citation type="submission" date="2011-08" db="EMBL/GenBank/DDBJ databases">
        <title>The Genome Sequence of Clostridium orbiscindens 1_3_50AFAA.</title>
        <authorList>
            <consortium name="The Broad Institute Genome Sequencing Platform"/>
            <person name="Earl A."/>
            <person name="Ward D."/>
            <person name="Feldgarden M."/>
            <person name="Gevers D."/>
            <person name="Daigneault M."/>
            <person name="Strauss J."/>
            <person name="Allen-Vercoe E."/>
            <person name="Young S.K."/>
            <person name="Zeng Q."/>
            <person name="Gargeya S."/>
            <person name="Fitzgerald M."/>
            <person name="Haas B."/>
            <person name="Abouelleil A."/>
            <person name="Alvarado L."/>
            <person name="Arachchi H.M."/>
            <person name="Berlin A."/>
            <person name="Brown A."/>
            <person name="Chapman S.B."/>
            <person name="Chen Z."/>
            <person name="Dunbar C."/>
            <person name="Freedman E."/>
            <person name="Gearin G."/>
            <person name="Gellesch M."/>
            <person name="Goldberg J."/>
            <person name="Griggs A."/>
            <person name="Gujja S."/>
            <person name="Heiman D."/>
            <person name="Howarth C."/>
            <person name="Larson L."/>
            <person name="Lui A."/>
            <person name="MacDonald P.J.P."/>
            <person name="Montmayeur A."/>
            <person name="Murphy C."/>
            <person name="Neiman D."/>
            <person name="Pearson M."/>
            <person name="Priest M."/>
            <person name="Roberts A."/>
            <person name="Saif S."/>
            <person name="Shea T."/>
            <person name="Shenoy N."/>
            <person name="Sisk P."/>
            <person name="Stolte C."/>
            <person name="Sykes S."/>
            <person name="Wortman J."/>
            <person name="Nusbaum C."/>
            <person name="Birren B."/>
        </authorList>
    </citation>
    <scope>NUCLEOTIDE SEQUENCE [LARGE SCALE GENOMIC DNA]</scope>
    <source>
        <strain evidence="1 2">1_3_50AFAA</strain>
    </source>
</reference>
<proteinExistence type="predicted"/>
<dbReference type="eggNOG" id="ENOG502ZHWW">
    <property type="taxonomic scope" value="Bacteria"/>
</dbReference>
<dbReference type="EMBL" id="ADLO01000122">
    <property type="protein sequence ID" value="KGF52696.1"/>
    <property type="molecule type" value="Genomic_DNA"/>
</dbReference>
<gene>
    <name evidence="1" type="ORF">HMPREF9460_03967</name>
</gene>
<keyword evidence="2" id="KW-1185">Reference proteome</keyword>